<dbReference type="InterPro" id="IPR013424">
    <property type="entry name" value="Ice-binding_C"/>
</dbReference>
<organism evidence="2 3">
    <name type="scientific">Eiseniibacteriota bacterium</name>
    <dbReference type="NCBI Taxonomy" id="2212470"/>
    <lineage>
        <taxon>Bacteria</taxon>
        <taxon>Candidatus Eiseniibacteriota</taxon>
    </lineage>
</organism>
<protein>
    <submittedName>
        <fullName evidence="2">PEP-CTERM sorting domain-containing protein</fullName>
    </submittedName>
</protein>
<gene>
    <name evidence="2" type="ORF">KDA27_10965</name>
</gene>
<feature type="domain" description="Ice-binding protein C-terminal" evidence="1">
    <location>
        <begin position="224"/>
        <end position="248"/>
    </location>
</feature>
<dbReference type="EMBL" id="JAGQHS010000049">
    <property type="protein sequence ID" value="MCA9756311.1"/>
    <property type="molecule type" value="Genomic_DNA"/>
</dbReference>
<proteinExistence type="predicted"/>
<evidence type="ECO:0000259" key="1">
    <source>
        <dbReference type="Pfam" id="PF07589"/>
    </source>
</evidence>
<dbReference type="NCBIfam" id="TIGR02595">
    <property type="entry name" value="PEP_CTERM"/>
    <property type="match status" value="1"/>
</dbReference>
<dbReference type="Proteomes" id="UP000739538">
    <property type="component" value="Unassembled WGS sequence"/>
</dbReference>
<evidence type="ECO:0000313" key="2">
    <source>
        <dbReference type="EMBL" id="MCA9756311.1"/>
    </source>
</evidence>
<name>A0A956NC64_UNCEI</name>
<dbReference type="Pfam" id="PF07589">
    <property type="entry name" value="PEP-CTERM"/>
    <property type="match status" value="1"/>
</dbReference>
<dbReference type="AlphaFoldDB" id="A0A956NC64"/>
<reference evidence="2" key="1">
    <citation type="submission" date="2020-04" db="EMBL/GenBank/DDBJ databases">
        <authorList>
            <person name="Zhang T."/>
        </authorList>
    </citation>
    <scope>NUCLEOTIDE SEQUENCE</scope>
    <source>
        <strain evidence="2">HKST-UBA02</strain>
    </source>
</reference>
<evidence type="ECO:0000313" key="3">
    <source>
        <dbReference type="Proteomes" id="UP000739538"/>
    </source>
</evidence>
<comment type="caution">
    <text evidence="2">The sequence shown here is derived from an EMBL/GenBank/DDBJ whole genome shotgun (WGS) entry which is preliminary data.</text>
</comment>
<reference evidence="2" key="2">
    <citation type="journal article" date="2021" name="Microbiome">
        <title>Successional dynamics and alternative stable states in a saline activated sludge microbial community over 9 years.</title>
        <authorList>
            <person name="Wang Y."/>
            <person name="Ye J."/>
            <person name="Ju F."/>
            <person name="Liu L."/>
            <person name="Boyd J.A."/>
            <person name="Deng Y."/>
            <person name="Parks D.H."/>
            <person name="Jiang X."/>
            <person name="Yin X."/>
            <person name="Woodcroft B.J."/>
            <person name="Tyson G.W."/>
            <person name="Hugenholtz P."/>
            <person name="Polz M.F."/>
            <person name="Zhang T."/>
        </authorList>
    </citation>
    <scope>NUCLEOTIDE SEQUENCE</scope>
    <source>
        <strain evidence="2">HKST-UBA02</strain>
    </source>
</reference>
<sequence length="253" mass="26837">MKRMIGVGLLLGGVVALGGLPVSAQASLFLDSWGVDYDSWAPSVPGPMQVSYTVEDWKVGDNSDGYLGPGWGGQAYDAEASYMATDGDYLYVAIVTGFPLSGRNHGNDHYDAGDIALDINNDGNYDFAVDSDQSGKLRGGSLVWQNPAINNAPTWGGASDPLRVTSWTTTANTQFSYASWEGRYAIEAVIDLDDMGGPSSSYGLHWTMGCGNDVLEDQMMVSNPVPEPASLLLLGGGLGLAGILRRRRNQVSA</sequence>
<accession>A0A956NC64</accession>